<keyword evidence="7 9" id="KW-0464">Manganese</keyword>
<dbReference type="GO" id="GO:0006007">
    <property type="term" value="P:glucose catabolic process"/>
    <property type="evidence" value="ECO:0007669"/>
    <property type="project" value="InterPro"/>
</dbReference>
<comment type="catalytic activity">
    <reaction evidence="1 9">
        <text>(2R)-2-phosphoglycerate = (2R)-3-phosphoglycerate</text>
        <dbReference type="Rhea" id="RHEA:15901"/>
        <dbReference type="ChEBI" id="CHEBI:58272"/>
        <dbReference type="ChEBI" id="CHEBI:58289"/>
        <dbReference type="EC" id="5.4.2.12"/>
    </reaction>
</comment>
<comment type="subunit">
    <text evidence="9">Monomer.</text>
</comment>
<feature type="binding site" evidence="9 13">
    <location>
        <position position="452"/>
    </location>
    <ligand>
        <name>Mn(2+)</name>
        <dbReference type="ChEBI" id="CHEBI:29035"/>
        <label>1</label>
    </ligand>
</feature>
<dbReference type="EC" id="5.4.2.12" evidence="9 10"/>
<feature type="active site" description="Phosphoserine intermediate" evidence="9 11">
    <location>
        <position position="66"/>
    </location>
</feature>
<feature type="binding site" evidence="9 12">
    <location>
        <position position="123"/>
    </location>
    <ligand>
        <name>substrate</name>
    </ligand>
</feature>
<keyword evidence="8 9" id="KW-0413">Isomerase</keyword>
<dbReference type="InterPro" id="IPR036646">
    <property type="entry name" value="PGAM_B_sf"/>
</dbReference>
<evidence type="ECO:0000256" key="13">
    <source>
        <dbReference type="PIRSR" id="PIRSR001492-3"/>
    </source>
</evidence>
<dbReference type="GO" id="GO:0004619">
    <property type="term" value="F:phosphoglycerate mutase activity"/>
    <property type="evidence" value="ECO:0007669"/>
    <property type="project" value="UniProtKB-UniRule"/>
</dbReference>
<comment type="caution">
    <text evidence="16">The sequence shown here is derived from an EMBL/GenBank/DDBJ whole genome shotgun (WGS) entry which is preliminary data.</text>
</comment>
<dbReference type="EMBL" id="BNGU01000016">
    <property type="protein sequence ID" value="GHM59509.1"/>
    <property type="molecule type" value="Genomic_DNA"/>
</dbReference>
<dbReference type="InterPro" id="IPR006124">
    <property type="entry name" value="Metalloenzyme"/>
</dbReference>
<dbReference type="GO" id="GO:0006096">
    <property type="term" value="P:glycolytic process"/>
    <property type="evidence" value="ECO:0007669"/>
    <property type="project" value="UniProtKB-UniRule"/>
</dbReference>
<dbReference type="FunFam" id="3.40.1450.10:FF:000002">
    <property type="entry name" value="2,3-bisphosphoglycerate-independent phosphoglycerate mutase"/>
    <property type="match status" value="1"/>
</dbReference>
<feature type="binding site" evidence="9 13">
    <location>
        <position position="433"/>
    </location>
    <ligand>
        <name>Mn(2+)</name>
        <dbReference type="ChEBI" id="CHEBI:29035"/>
        <label>2</label>
    </ligand>
</feature>
<evidence type="ECO:0000256" key="5">
    <source>
        <dbReference type="ARBA" id="ARBA00022723"/>
    </source>
</evidence>
<evidence type="ECO:0000256" key="7">
    <source>
        <dbReference type="ARBA" id="ARBA00023211"/>
    </source>
</evidence>
<dbReference type="NCBIfam" id="TIGR01307">
    <property type="entry name" value="pgm_bpd_ind"/>
    <property type="match status" value="1"/>
</dbReference>
<feature type="binding site" evidence="9 12">
    <location>
        <position position="324"/>
    </location>
    <ligand>
        <name>substrate</name>
    </ligand>
</feature>
<dbReference type="Gene3D" id="3.40.1450.10">
    <property type="entry name" value="BPG-independent phosphoglycerate mutase, domain B"/>
    <property type="match status" value="1"/>
</dbReference>
<protein>
    <recommendedName>
        <fullName evidence="9 10">2,3-bisphosphoglycerate-independent phosphoglycerate mutase</fullName>
        <shortName evidence="9">BPG-independent PGAM</shortName>
        <shortName evidence="9">Phosphoglyceromutase</shortName>
        <shortName evidence="9">iPGM</shortName>
        <ecNumber evidence="9 10">5.4.2.12</ecNumber>
    </recommendedName>
</protein>
<comment type="pathway">
    <text evidence="3 9">Carbohydrate degradation; glycolysis; pyruvate from D-glyceraldehyde 3-phosphate: step 3/5.</text>
</comment>
<comment type="cofactor">
    <cofactor evidence="9">
        <name>Mn(2+)</name>
        <dbReference type="ChEBI" id="CHEBI:29035"/>
    </cofactor>
    <text evidence="9">Binds 2 manganese ions per subunit.</text>
</comment>
<feature type="domain" description="Metalloenzyme" evidence="14">
    <location>
        <begin position="9"/>
        <end position="491"/>
    </location>
</feature>
<keyword evidence="17" id="KW-1185">Reference proteome</keyword>
<dbReference type="GO" id="GO:0005829">
    <property type="term" value="C:cytosol"/>
    <property type="evidence" value="ECO:0007669"/>
    <property type="project" value="TreeGrafter"/>
</dbReference>
<dbReference type="SUPFAM" id="SSF53649">
    <property type="entry name" value="Alkaline phosphatase-like"/>
    <property type="match status" value="1"/>
</dbReference>
<sequence length="504" mass="55416">MQFFKEIQSVVLCILDGWGNGKDSRYNAISRANKPCWDFITKNYPMSSLSTSGLDVGLPHGQMGNSEVGHMNIGSGLVAMQSLQRINEEIDKENKILSDFIDDLSKKNCTCHIVGLVSDGGVHSHQKHISKLAHIVSNAGIKVAVHAFFDGRDTLPKSAIEHITTLQNDIKNLSNVEIVTACGRYYGMDRDSNFERTAKAYNTIAFAQGMHCDNAISLINESYKNGVTDEFIEPAVIGHNYSGISEEDGVLIANFRADRAIQLANALLGKIEICKSVKFSSILAMTKYNLGIPCLFPPADFNNTLGEVISNYGFRQLRIAETEKYAHVTFFFNCGRKDPFLGEERVLIPSPKVATYDLKPEMSAFELTESLVKHINSQEFKLIVANYANADMVGHTGNINATIQGIEAVDKCLAKVLDATQKISNTALIITADHGNAEDMFDEASSMPNTAHTLNPVPFIVCTNPKKEIKLRNGRLCDIAPTVLKLLSMDKPKEMTGNSLISQS</sequence>
<accession>A0A8J3MM24</accession>
<evidence type="ECO:0000256" key="11">
    <source>
        <dbReference type="PIRSR" id="PIRSR001492-1"/>
    </source>
</evidence>
<evidence type="ECO:0000256" key="4">
    <source>
        <dbReference type="ARBA" id="ARBA00008819"/>
    </source>
</evidence>
<dbReference type="HAMAP" id="MF_01038">
    <property type="entry name" value="GpmI"/>
    <property type="match status" value="1"/>
</dbReference>
<dbReference type="InterPro" id="IPR005995">
    <property type="entry name" value="Pgm_bpd_ind"/>
</dbReference>
<feature type="binding site" evidence="9 13">
    <location>
        <position position="16"/>
    </location>
    <ligand>
        <name>Mn(2+)</name>
        <dbReference type="ChEBI" id="CHEBI:29035"/>
        <label>2</label>
    </ligand>
</feature>
<dbReference type="Pfam" id="PF06415">
    <property type="entry name" value="iPGM_N"/>
    <property type="match status" value="1"/>
</dbReference>
<feature type="binding site" evidence="9 12">
    <location>
        <begin position="256"/>
        <end position="259"/>
    </location>
    <ligand>
        <name>substrate</name>
    </ligand>
</feature>
<feature type="binding site" evidence="9 13">
    <location>
        <position position="434"/>
    </location>
    <ligand>
        <name>Mn(2+)</name>
        <dbReference type="ChEBI" id="CHEBI:29035"/>
        <label>2</label>
    </ligand>
</feature>
<organism evidence="16 17">
    <name type="scientific">Candidatus Mesenet longicola</name>
    <dbReference type="NCBI Taxonomy" id="1892558"/>
    <lineage>
        <taxon>Bacteria</taxon>
        <taxon>Pseudomonadati</taxon>
        <taxon>Pseudomonadota</taxon>
        <taxon>Alphaproteobacteria</taxon>
        <taxon>Rickettsiales</taxon>
        <taxon>Anaplasmataceae</taxon>
        <taxon>Candidatus Mesenet</taxon>
    </lineage>
</organism>
<dbReference type="SUPFAM" id="SSF64158">
    <property type="entry name" value="2,3-Bisphosphoglycerate-independent phosphoglycerate mutase, substrate-binding domain"/>
    <property type="match status" value="1"/>
</dbReference>
<evidence type="ECO:0000313" key="16">
    <source>
        <dbReference type="EMBL" id="GHM59509.1"/>
    </source>
</evidence>
<comment type="similarity">
    <text evidence="4 9">Belongs to the BPG-independent phosphoglycerate mutase family.</text>
</comment>
<dbReference type="InterPro" id="IPR011258">
    <property type="entry name" value="BPG-indep_PGM_N"/>
</dbReference>
<dbReference type="GO" id="GO:0030145">
    <property type="term" value="F:manganese ion binding"/>
    <property type="evidence" value="ECO:0007669"/>
    <property type="project" value="UniProtKB-UniRule"/>
</dbReference>
<comment type="function">
    <text evidence="2 9">Catalyzes the interconversion of 2-phosphoglycerate and 3-phosphoglycerate.</text>
</comment>
<evidence type="ECO:0000256" key="9">
    <source>
        <dbReference type="HAMAP-Rule" id="MF_01038"/>
    </source>
</evidence>
<evidence type="ECO:0000259" key="15">
    <source>
        <dbReference type="Pfam" id="PF06415"/>
    </source>
</evidence>
<feature type="binding site" evidence="9 12">
    <location>
        <position position="190"/>
    </location>
    <ligand>
        <name>substrate</name>
    </ligand>
</feature>
<gene>
    <name evidence="9 16" type="primary">gpmI</name>
    <name evidence="16" type="ORF">sL5_05020</name>
</gene>
<keyword evidence="5 9" id="KW-0479">Metal-binding</keyword>
<dbReference type="CDD" id="cd16010">
    <property type="entry name" value="iPGM"/>
    <property type="match status" value="1"/>
</dbReference>
<feature type="binding site" evidence="9 13">
    <location>
        <position position="391"/>
    </location>
    <ligand>
        <name>Mn(2+)</name>
        <dbReference type="ChEBI" id="CHEBI:29035"/>
        <label>1</label>
    </ligand>
</feature>
<evidence type="ECO:0000313" key="17">
    <source>
        <dbReference type="Proteomes" id="UP000637906"/>
    </source>
</evidence>
<feature type="binding site" evidence="9 12">
    <location>
        <position position="184"/>
    </location>
    <ligand>
        <name>substrate</name>
    </ligand>
</feature>
<keyword evidence="6 9" id="KW-0324">Glycolysis</keyword>
<feature type="binding site" evidence="9 13">
    <location>
        <position position="395"/>
    </location>
    <ligand>
        <name>Mn(2+)</name>
        <dbReference type="ChEBI" id="CHEBI:29035"/>
        <label>1</label>
    </ligand>
</feature>
<evidence type="ECO:0000259" key="14">
    <source>
        <dbReference type="Pfam" id="PF01676"/>
    </source>
</evidence>
<dbReference type="PIRSF" id="PIRSF001492">
    <property type="entry name" value="IPGAM"/>
    <property type="match status" value="1"/>
</dbReference>
<evidence type="ECO:0000256" key="3">
    <source>
        <dbReference type="ARBA" id="ARBA00004798"/>
    </source>
</evidence>
<feature type="domain" description="BPG-independent PGAM N-terminal" evidence="15">
    <location>
        <begin position="89"/>
        <end position="289"/>
    </location>
</feature>
<evidence type="ECO:0000256" key="2">
    <source>
        <dbReference type="ARBA" id="ARBA00002315"/>
    </source>
</evidence>
<evidence type="ECO:0000256" key="12">
    <source>
        <dbReference type="PIRSR" id="PIRSR001492-2"/>
    </source>
</evidence>
<feature type="binding site" evidence="9 13">
    <location>
        <position position="66"/>
    </location>
    <ligand>
        <name>Mn(2+)</name>
        <dbReference type="ChEBI" id="CHEBI:29035"/>
        <label>2</label>
    </ligand>
</feature>
<dbReference type="PANTHER" id="PTHR31637:SF0">
    <property type="entry name" value="2,3-BISPHOSPHOGLYCERATE-INDEPENDENT PHOSPHOGLYCERATE MUTASE"/>
    <property type="match status" value="1"/>
</dbReference>
<evidence type="ECO:0000256" key="10">
    <source>
        <dbReference type="NCBIfam" id="TIGR01307"/>
    </source>
</evidence>
<dbReference type="UniPathway" id="UPA00109">
    <property type="reaction ID" value="UER00186"/>
</dbReference>
<dbReference type="Proteomes" id="UP000637906">
    <property type="component" value="Unassembled WGS sequence"/>
</dbReference>
<dbReference type="AlphaFoldDB" id="A0A8J3MM24"/>
<evidence type="ECO:0000256" key="6">
    <source>
        <dbReference type="ARBA" id="ARBA00023152"/>
    </source>
</evidence>
<reference evidence="16 17" key="1">
    <citation type="journal article" date="2021" name="Microb. Ecol.">
        <title>Candidatus Mesenet longicola: Novel Endosymbionts of Brontispa longissima that Induce Cytoplasmic Incompatibility.</title>
        <authorList>
            <person name="Takano S."/>
            <person name="Gotoh Y."/>
            <person name="Hayashi T."/>
        </authorList>
    </citation>
    <scope>NUCLEOTIDE SEQUENCE [LARGE SCALE GENOMIC DNA]</scope>
    <source>
        <strain evidence="16">L5</strain>
    </source>
</reference>
<dbReference type="Pfam" id="PF01676">
    <property type="entry name" value="Metalloenzyme"/>
    <property type="match status" value="1"/>
</dbReference>
<proteinExistence type="inferred from homology"/>
<evidence type="ECO:0000256" key="8">
    <source>
        <dbReference type="ARBA" id="ARBA00023235"/>
    </source>
</evidence>
<evidence type="ECO:0000256" key="1">
    <source>
        <dbReference type="ARBA" id="ARBA00000370"/>
    </source>
</evidence>
<name>A0A8J3MM24_9RICK</name>
<dbReference type="Gene3D" id="3.40.720.10">
    <property type="entry name" value="Alkaline Phosphatase, subunit A"/>
    <property type="match status" value="1"/>
</dbReference>
<dbReference type="InterPro" id="IPR017850">
    <property type="entry name" value="Alkaline_phosphatase_core_sf"/>
</dbReference>
<dbReference type="PANTHER" id="PTHR31637">
    <property type="entry name" value="2,3-BISPHOSPHOGLYCERATE-INDEPENDENT PHOSPHOGLYCERATE MUTASE"/>
    <property type="match status" value="1"/>
</dbReference>
<feature type="binding site" evidence="9 12">
    <location>
        <begin position="152"/>
        <end position="153"/>
    </location>
    <ligand>
        <name>substrate</name>
    </ligand>
</feature>